<dbReference type="SMART" id="SM00245">
    <property type="entry name" value="TSPc"/>
    <property type="match status" value="1"/>
</dbReference>
<dbReference type="Gene3D" id="3.30.750.44">
    <property type="match status" value="1"/>
</dbReference>
<dbReference type="FunFam" id="3.90.226.10:FF:000029">
    <property type="entry name" value="Peptidase, S41 family"/>
    <property type="match status" value="1"/>
</dbReference>
<dbReference type="NCBIfam" id="TIGR00225">
    <property type="entry name" value="prc"/>
    <property type="match status" value="1"/>
</dbReference>
<dbReference type="PANTHER" id="PTHR32060:SF30">
    <property type="entry name" value="CARBOXY-TERMINAL PROCESSING PROTEASE CTPA"/>
    <property type="match status" value="1"/>
</dbReference>
<sequence length="482" mass="52213">MQAKNKYPLFTKAGLVGSGLILGFMLSLTYSAVAEKMEKPQLPLDDLRAFAEVFGKIKSDYVEPVEDKKLISDAISGMLTGLDPHSTYMDADAFKDMQASTQGEFGGLGIEVGMEDGLIKVISPIEDTPAYTAGIKSGDLIIKLDDTPVKGMSLNDAVKRMRGKPDTTVELTVVRKSENKPLKFFLKRAIIKNKSVKYKLTEPGYAYLRITQFQEHTGEDLAKAIKVMHDENKAPFKGFILDLRNDPGGLLNAAVGVSAAFLPKDDLVVYTEGRAPDSKMQLTANPENYVRGGEANDYLRNLPADLKTVPMAVLINSGSASASEIVAGALQDHKRATLLGTQSFGKGSVQTIMPMNNGAAIKLTTARYFTPNGRSIQAKGIVPDYIVDDGTDQSENIHEADLTHHLANPTDAQAGVPIKSDETTIAKEVAKEKANEKKFAEHTAPIEPASKDDIQFTQAINFLKGIPVVQSKPPKEDATKAN</sequence>
<dbReference type="Pfam" id="PF03572">
    <property type="entry name" value="Peptidase_S41"/>
    <property type="match status" value="1"/>
</dbReference>
<organism evidence="6">
    <name type="scientific">mine drainage metagenome</name>
    <dbReference type="NCBI Taxonomy" id="410659"/>
    <lineage>
        <taxon>unclassified sequences</taxon>
        <taxon>metagenomes</taxon>
        <taxon>ecological metagenomes</taxon>
    </lineage>
</organism>
<dbReference type="Pfam" id="PF22694">
    <property type="entry name" value="CtpB_N-like"/>
    <property type="match status" value="1"/>
</dbReference>
<reference evidence="6" key="1">
    <citation type="submission" date="2016-10" db="EMBL/GenBank/DDBJ databases">
        <title>Sequence of Gallionella enrichment culture.</title>
        <authorList>
            <person name="Poehlein A."/>
            <person name="Muehling M."/>
            <person name="Daniel R."/>
        </authorList>
    </citation>
    <scope>NUCLEOTIDE SEQUENCE</scope>
</reference>
<dbReference type="InterPro" id="IPR001478">
    <property type="entry name" value="PDZ"/>
</dbReference>
<dbReference type="CDD" id="cd06782">
    <property type="entry name" value="cpPDZ_CPP-like"/>
    <property type="match status" value="1"/>
</dbReference>
<gene>
    <name evidence="6" type="primary">ctpB_5</name>
    <name evidence="6" type="ORF">GALL_227560</name>
</gene>
<dbReference type="InterPro" id="IPR005151">
    <property type="entry name" value="Tail-specific_protease"/>
</dbReference>
<dbReference type="SMART" id="SM00228">
    <property type="entry name" value="PDZ"/>
    <property type="match status" value="1"/>
</dbReference>
<feature type="domain" description="PDZ" evidence="5">
    <location>
        <begin position="94"/>
        <end position="162"/>
    </location>
</feature>
<dbReference type="EMBL" id="MLJW01000170">
    <property type="protein sequence ID" value="OIQ95277.1"/>
    <property type="molecule type" value="Genomic_DNA"/>
</dbReference>
<accession>A0A1J5S4K4</accession>
<keyword evidence="3 6" id="KW-0378">Hydrolase</keyword>
<keyword evidence="4" id="KW-0720">Serine protease</keyword>
<dbReference type="InterPro" id="IPR004447">
    <property type="entry name" value="Peptidase_S41A"/>
</dbReference>
<dbReference type="GO" id="GO:0030288">
    <property type="term" value="C:outer membrane-bounded periplasmic space"/>
    <property type="evidence" value="ECO:0007669"/>
    <property type="project" value="TreeGrafter"/>
</dbReference>
<evidence type="ECO:0000256" key="2">
    <source>
        <dbReference type="ARBA" id="ARBA00022670"/>
    </source>
</evidence>
<dbReference type="SUPFAM" id="SSF52096">
    <property type="entry name" value="ClpP/crotonase"/>
    <property type="match status" value="1"/>
</dbReference>
<dbReference type="InterPro" id="IPR029045">
    <property type="entry name" value="ClpP/crotonase-like_dom_sf"/>
</dbReference>
<comment type="similarity">
    <text evidence="1">Belongs to the peptidase S41A family.</text>
</comment>
<protein>
    <submittedName>
        <fullName evidence="6">Carboxy-terminal processing protease CtpB</fullName>
        <ecNumber evidence="6">3.4.21.102</ecNumber>
    </submittedName>
</protein>
<dbReference type="GO" id="GO:0006508">
    <property type="term" value="P:proteolysis"/>
    <property type="evidence" value="ECO:0007669"/>
    <property type="project" value="UniProtKB-KW"/>
</dbReference>
<name>A0A1J5S4K4_9ZZZZ</name>
<keyword evidence="2 6" id="KW-0645">Protease</keyword>
<evidence type="ECO:0000256" key="4">
    <source>
        <dbReference type="ARBA" id="ARBA00022825"/>
    </source>
</evidence>
<comment type="caution">
    <text evidence="6">The sequence shown here is derived from an EMBL/GenBank/DDBJ whole genome shotgun (WGS) entry which is preliminary data.</text>
</comment>
<evidence type="ECO:0000313" key="6">
    <source>
        <dbReference type="EMBL" id="OIQ95277.1"/>
    </source>
</evidence>
<dbReference type="Gene3D" id="2.30.42.10">
    <property type="match status" value="1"/>
</dbReference>
<dbReference type="InterPro" id="IPR036034">
    <property type="entry name" value="PDZ_sf"/>
</dbReference>
<dbReference type="PROSITE" id="PS50106">
    <property type="entry name" value="PDZ"/>
    <property type="match status" value="1"/>
</dbReference>
<proteinExistence type="inferred from homology"/>
<dbReference type="EC" id="3.4.21.102" evidence="6"/>
<dbReference type="PANTHER" id="PTHR32060">
    <property type="entry name" value="TAIL-SPECIFIC PROTEASE"/>
    <property type="match status" value="1"/>
</dbReference>
<dbReference type="SUPFAM" id="SSF50156">
    <property type="entry name" value="PDZ domain-like"/>
    <property type="match status" value="1"/>
</dbReference>
<dbReference type="CDD" id="cd07560">
    <property type="entry name" value="Peptidase_S41_CPP"/>
    <property type="match status" value="1"/>
</dbReference>
<dbReference type="GO" id="GO:0004252">
    <property type="term" value="F:serine-type endopeptidase activity"/>
    <property type="evidence" value="ECO:0007669"/>
    <property type="project" value="UniProtKB-EC"/>
</dbReference>
<dbReference type="GO" id="GO:0007165">
    <property type="term" value="P:signal transduction"/>
    <property type="evidence" value="ECO:0007669"/>
    <property type="project" value="TreeGrafter"/>
</dbReference>
<evidence type="ECO:0000256" key="1">
    <source>
        <dbReference type="ARBA" id="ARBA00009179"/>
    </source>
</evidence>
<dbReference type="Gene3D" id="3.90.226.10">
    <property type="entry name" value="2-enoyl-CoA Hydratase, Chain A, domain 1"/>
    <property type="match status" value="1"/>
</dbReference>
<dbReference type="InterPro" id="IPR055210">
    <property type="entry name" value="CtpA/B_N"/>
</dbReference>
<dbReference type="AlphaFoldDB" id="A0A1J5S4K4"/>
<evidence type="ECO:0000259" key="5">
    <source>
        <dbReference type="PROSITE" id="PS50106"/>
    </source>
</evidence>
<dbReference type="Pfam" id="PF13180">
    <property type="entry name" value="PDZ_2"/>
    <property type="match status" value="1"/>
</dbReference>
<evidence type="ECO:0000256" key="3">
    <source>
        <dbReference type="ARBA" id="ARBA00022801"/>
    </source>
</evidence>
<dbReference type="FunFam" id="2.30.42.10:FF:000063">
    <property type="entry name" value="Peptidase, S41 family"/>
    <property type="match status" value="1"/>
</dbReference>